<comment type="caution">
    <text evidence="1">The sequence shown here is derived from an EMBL/GenBank/DDBJ whole genome shotgun (WGS) entry which is preliminary data.</text>
</comment>
<keyword evidence="2" id="KW-1185">Reference proteome</keyword>
<reference evidence="1" key="1">
    <citation type="journal article" date="2014" name="Int. J. Syst. Evol. Microbiol.">
        <title>Complete genome sequence of Corynebacterium casei LMG S-19264T (=DSM 44701T), isolated from a smear-ripened cheese.</title>
        <authorList>
            <consortium name="US DOE Joint Genome Institute (JGI-PGF)"/>
            <person name="Walter F."/>
            <person name="Albersmeier A."/>
            <person name="Kalinowski J."/>
            <person name="Ruckert C."/>
        </authorList>
    </citation>
    <scope>NUCLEOTIDE SEQUENCE</scope>
    <source>
        <strain evidence="1">CGMCC 4.7430</strain>
    </source>
</reference>
<sequence length="80" mass="8150">MTGTGGGEGSSGGACLAPAKDLEALGTDVLAGFVLARAAAGDGDLPEVRPTARNYTARRLMAEVRLCVNETCKLDLASLR</sequence>
<organism evidence="1 2">
    <name type="scientific">Nonomuraea glycinis</name>
    <dbReference type="NCBI Taxonomy" id="2047744"/>
    <lineage>
        <taxon>Bacteria</taxon>
        <taxon>Bacillati</taxon>
        <taxon>Actinomycetota</taxon>
        <taxon>Actinomycetes</taxon>
        <taxon>Streptosporangiales</taxon>
        <taxon>Streptosporangiaceae</taxon>
        <taxon>Nonomuraea</taxon>
    </lineage>
</organism>
<evidence type="ECO:0000313" key="2">
    <source>
        <dbReference type="Proteomes" id="UP000660745"/>
    </source>
</evidence>
<evidence type="ECO:0000313" key="1">
    <source>
        <dbReference type="EMBL" id="GGP04754.1"/>
    </source>
</evidence>
<name>A0A918A3G8_9ACTN</name>
<dbReference type="AlphaFoldDB" id="A0A918A3G8"/>
<protein>
    <submittedName>
        <fullName evidence="1">Uncharacterized protein</fullName>
    </submittedName>
</protein>
<dbReference type="Proteomes" id="UP000660745">
    <property type="component" value="Unassembled WGS sequence"/>
</dbReference>
<accession>A0A918A3G8</accession>
<proteinExistence type="predicted"/>
<dbReference type="EMBL" id="BMNK01000003">
    <property type="protein sequence ID" value="GGP04754.1"/>
    <property type="molecule type" value="Genomic_DNA"/>
</dbReference>
<gene>
    <name evidence="1" type="ORF">GCM10012278_21250</name>
</gene>
<reference evidence="1" key="2">
    <citation type="submission" date="2020-09" db="EMBL/GenBank/DDBJ databases">
        <authorList>
            <person name="Sun Q."/>
            <person name="Zhou Y."/>
        </authorList>
    </citation>
    <scope>NUCLEOTIDE SEQUENCE</scope>
    <source>
        <strain evidence="1">CGMCC 4.7430</strain>
    </source>
</reference>